<dbReference type="EMBL" id="KN817579">
    <property type="protein sequence ID" value="KJA19321.1"/>
    <property type="molecule type" value="Genomic_DNA"/>
</dbReference>
<protein>
    <submittedName>
        <fullName evidence="1">Uncharacterized protein</fullName>
    </submittedName>
</protein>
<organism evidence="1 2">
    <name type="scientific">Hypholoma sublateritium (strain FD-334 SS-4)</name>
    <dbReference type="NCBI Taxonomy" id="945553"/>
    <lineage>
        <taxon>Eukaryota</taxon>
        <taxon>Fungi</taxon>
        <taxon>Dikarya</taxon>
        <taxon>Basidiomycota</taxon>
        <taxon>Agaricomycotina</taxon>
        <taxon>Agaricomycetes</taxon>
        <taxon>Agaricomycetidae</taxon>
        <taxon>Agaricales</taxon>
        <taxon>Agaricineae</taxon>
        <taxon>Strophariaceae</taxon>
        <taxon>Hypholoma</taxon>
    </lineage>
</organism>
<name>A0A0D2NRJ8_HYPSF</name>
<sequence length="83" mass="9211">MPLTGLIARYAILTLTPAFFDAFQRAAQRTRVSASTSLFQVILKNFVSLDTLYLCTVHPTARLPVHRTPVIVSLSSAALCRYK</sequence>
<keyword evidence="2" id="KW-1185">Reference proteome</keyword>
<evidence type="ECO:0000313" key="2">
    <source>
        <dbReference type="Proteomes" id="UP000054270"/>
    </source>
</evidence>
<dbReference type="Proteomes" id="UP000054270">
    <property type="component" value="Unassembled WGS sequence"/>
</dbReference>
<gene>
    <name evidence="1" type="ORF">HYPSUDRAFT_44375</name>
</gene>
<dbReference type="AlphaFoldDB" id="A0A0D2NRJ8"/>
<evidence type="ECO:0000313" key="1">
    <source>
        <dbReference type="EMBL" id="KJA19321.1"/>
    </source>
</evidence>
<accession>A0A0D2NRJ8</accession>
<proteinExistence type="predicted"/>
<reference evidence="2" key="1">
    <citation type="submission" date="2014-04" db="EMBL/GenBank/DDBJ databases">
        <title>Evolutionary Origins and Diversification of the Mycorrhizal Mutualists.</title>
        <authorList>
            <consortium name="DOE Joint Genome Institute"/>
            <consortium name="Mycorrhizal Genomics Consortium"/>
            <person name="Kohler A."/>
            <person name="Kuo A."/>
            <person name="Nagy L.G."/>
            <person name="Floudas D."/>
            <person name="Copeland A."/>
            <person name="Barry K.W."/>
            <person name="Cichocki N."/>
            <person name="Veneault-Fourrey C."/>
            <person name="LaButti K."/>
            <person name="Lindquist E.A."/>
            <person name="Lipzen A."/>
            <person name="Lundell T."/>
            <person name="Morin E."/>
            <person name="Murat C."/>
            <person name="Riley R."/>
            <person name="Ohm R."/>
            <person name="Sun H."/>
            <person name="Tunlid A."/>
            <person name="Henrissat B."/>
            <person name="Grigoriev I.V."/>
            <person name="Hibbett D.S."/>
            <person name="Martin F."/>
        </authorList>
    </citation>
    <scope>NUCLEOTIDE SEQUENCE [LARGE SCALE GENOMIC DNA]</scope>
    <source>
        <strain evidence="2">FD-334 SS-4</strain>
    </source>
</reference>